<dbReference type="Proteomes" id="UP000601768">
    <property type="component" value="Unassembled WGS sequence"/>
</dbReference>
<dbReference type="AlphaFoldDB" id="A0A8J6LXX3"/>
<feature type="domain" description="Serine aminopeptidase S33" evidence="2">
    <location>
        <begin position="90"/>
        <end position="319"/>
    </location>
</feature>
<proteinExistence type="predicted"/>
<keyword evidence="1" id="KW-0732">Signal</keyword>
<dbReference type="PANTHER" id="PTHR11614">
    <property type="entry name" value="PHOSPHOLIPASE-RELATED"/>
    <property type="match status" value="1"/>
</dbReference>
<dbReference type="GO" id="GO:0016787">
    <property type="term" value="F:hydrolase activity"/>
    <property type="evidence" value="ECO:0007669"/>
    <property type="project" value="UniProtKB-KW"/>
</dbReference>
<dbReference type="Gene3D" id="3.40.50.1820">
    <property type="entry name" value="alpha/beta hydrolase"/>
    <property type="match status" value="1"/>
</dbReference>
<reference evidence="3" key="2">
    <citation type="submission" date="2020-08" db="EMBL/GenBank/DDBJ databases">
        <authorList>
            <person name="Lai Q."/>
        </authorList>
    </citation>
    <scope>NUCLEOTIDE SEQUENCE</scope>
    <source>
        <strain evidence="3">S27-2</strain>
    </source>
</reference>
<evidence type="ECO:0000313" key="4">
    <source>
        <dbReference type="Proteomes" id="UP000601768"/>
    </source>
</evidence>
<evidence type="ECO:0000259" key="2">
    <source>
        <dbReference type="Pfam" id="PF12146"/>
    </source>
</evidence>
<keyword evidence="4" id="KW-1185">Reference proteome</keyword>
<name>A0A8J6LXX3_9ALTE</name>
<sequence>MRLFSKVLSLSTAISMSCMVMAADNPAQQEALALVNLPAPTFSAPAPMPSAQDFADLALDQPNAASPLKVTVRDGKTMQVNLYANDAATSSVLLLHGVSSSSYTFNVMAGKLRAALNANVFAMDFRGHGQSEGKPGDVDYVNQYADDVEDVLQYIKQQYPQNKLVLAGHSMGGGIALIHAQLANSIKPDGYALFAPNLGAKAPTVKKMDPNAAGEAFLKLHMARLVGLYQLNQMGNHDYDNLPVMFFNLPDGTGTNQYSYRAMLSTAPVDYENALKQIDAPVITFVGSNDEAFDAQAYPNAMATLKHGEVKIIEGKSHNGIRQSDEAMQALSKWASQNGITG</sequence>
<feature type="signal peptide" evidence="1">
    <location>
        <begin position="1"/>
        <end position="22"/>
    </location>
</feature>
<dbReference type="EMBL" id="JACNEP010000002">
    <property type="protein sequence ID" value="MBC3765080.1"/>
    <property type="molecule type" value="Genomic_DNA"/>
</dbReference>
<evidence type="ECO:0000256" key="1">
    <source>
        <dbReference type="SAM" id="SignalP"/>
    </source>
</evidence>
<dbReference type="RefSeq" id="WP_186505540.1">
    <property type="nucleotide sequence ID" value="NZ_JACNEP010000002.1"/>
</dbReference>
<dbReference type="Pfam" id="PF12146">
    <property type="entry name" value="Hydrolase_4"/>
    <property type="match status" value="1"/>
</dbReference>
<gene>
    <name evidence="3" type="ORF">H8B19_04285</name>
</gene>
<dbReference type="PROSITE" id="PS51257">
    <property type="entry name" value="PROKAR_LIPOPROTEIN"/>
    <property type="match status" value="1"/>
</dbReference>
<comment type="caution">
    <text evidence="3">The sequence shown here is derived from an EMBL/GenBank/DDBJ whole genome shotgun (WGS) entry which is preliminary data.</text>
</comment>
<organism evidence="3 4">
    <name type="scientific">Neptunicella marina</name>
    <dbReference type="NCBI Taxonomy" id="2125989"/>
    <lineage>
        <taxon>Bacteria</taxon>
        <taxon>Pseudomonadati</taxon>
        <taxon>Pseudomonadota</taxon>
        <taxon>Gammaproteobacteria</taxon>
        <taxon>Alteromonadales</taxon>
        <taxon>Alteromonadaceae</taxon>
        <taxon>Neptunicella</taxon>
    </lineage>
</organism>
<keyword evidence="3" id="KW-0378">Hydrolase</keyword>
<dbReference type="SUPFAM" id="SSF53474">
    <property type="entry name" value="alpha/beta-Hydrolases"/>
    <property type="match status" value="1"/>
</dbReference>
<dbReference type="InterPro" id="IPR022742">
    <property type="entry name" value="Hydrolase_4"/>
</dbReference>
<dbReference type="InterPro" id="IPR029058">
    <property type="entry name" value="AB_hydrolase_fold"/>
</dbReference>
<dbReference type="InterPro" id="IPR051044">
    <property type="entry name" value="MAG_DAG_Lipase"/>
</dbReference>
<accession>A0A8J6LXX3</accession>
<protein>
    <submittedName>
        <fullName evidence="3">Alpha/beta fold hydrolase</fullName>
    </submittedName>
</protein>
<evidence type="ECO:0000313" key="3">
    <source>
        <dbReference type="EMBL" id="MBC3765080.1"/>
    </source>
</evidence>
<reference evidence="3" key="1">
    <citation type="journal article" date="2018" name="Int. J. Syst. Evol. Microbiol.">
        <title>Neptunicella marina gen. nov., sp. nov., isolated from surface seawater.</title>
        <authorList>
            <person name="Liu X."/>
            <person name="Lai Q."/>
            <person name="Du Y."/>
            <person name="Zhang X."/>
            <person name="Liu Z."/>
            <person name="Sun F."/>
            <person name="Shao Z."/>
        </authorList>
    </citation>
    <scope>NUCLEOTIDE SEQUENCE</scope>
    <source>
        <strain evidence="3">S27-2</strain>
    </source>
</reference>
<feature type="chain" id="PRO_5035290680" evidence="1">
    <location>
        <begin position="23"/>
        <end position="342"/>
    </location>
</feature>